<dbReference type="InterPro" id="IPR041546">
    <property type="entry name" value="ClpA/ClpB_AAA_lid"/>
</dbReference>
<feature type="domain" description="AAA+ ATPase" evidence="4">
    <location>
        <begin position="139"/>
        <end position="281"/>
    </location>
</feature>
<accession>A0A7C1HVH8</accession>
<gene>
    <name evidence="6" type="ORF">ENN92_01685</name>
</gene>
<sequence length="668" mass="74322">LIISYDFENWKVLKTAFDLAKENSSRYVEPEHTFYAVLTMVPEIDKLLLSFGTSLDDLKETIFWIINEKERQSKVFFWQEDYKLAKMGGFGRGMTGRVTPLLDSVSTDFTELAKKGLIRGIIAHQEEIKQIADLLSGSQKVNVLIIGQPGSGKTSVIKGIAKAIVEGTEYEKISNKRIVSVESGSLVAGAKTSGDIAEKFRKIMEEVHGSGDIILFFDEIHNLVSGVSNESSDVSSVYSILEPYLSTGKIQVLAATNRETFRKYIEPNGAFARLFNIVDINPSSPDETKDILKHLTFDIEKFEKVLVTLPAIKKIVRLSEKLMFERVFPDKAVDVLNRCVQAVSREERVVTAEKSAEIISGMTHVPVTSMTEDESQKLLKVEETMKESVIGQDHAVVQVANALKRSRVGIRDEKRPIASFLFVGSTGVGKTETAKTLARVYFGDEKKMVRLDMSEYQQADSINKLIGTSDGVSKGILTEAIRENPFTVVLLDEIEKAHSQILLTFLQVLDDGRLTDSSGMTVSFANTIIIATSNVGTRELQAVAARNGTFSEMEEAAMKKVQEQYPPEFLNRFTGLVVFNPLSKEDVKKIARILLRGVEKVAAQKDIKVTFTEELLEKLVEKGFNPEWGARPLRRVIEDKVETYLAEKLLSGGIKPGDVLEIGGEVFN</sequence>
<dbReference type="SMART" id="SM01086">
    <property type="entry name" value="ClpB_D2-small"/>
    <property type="match status" value="1"/>
</dbReference>
<dbReference type="Gene3D" id="3.40.50.300">
    <property type="entry name" value="P-loop containing nucleotide triphosphate hydrolases"/>
    <property type="match status" value="2"/>
</dbReference>
<dbReference type="InterPro" id="IPR019489">
    <property type="entry name" value="Clp_ATPase_C"/>
</dbReference>
<dbReference type="InterPro" id="IPR001270">
    <property type="entry name" value="ClpA/B"/>
</dbReference>
<feature type="domain" description="AAA+ ATPase" evidence="4">
    <location>
        <begin position="416"/>
        <end position="559"/>
    </location>
</feature>
<dbReference type="GO" id="GO:0008233">
    <property type="term" value="F:peptidase activity"/>
    <property type="evidence" value="ECO:0007669"/>
    <property type="project" value="UniProtKB-KW"/>
</dbReference>
<evidence type="ECO:0000256" key="2">
    <source>
        <dbReference type="ARBA" id="ARBA00022840"/>
    </source>
</evidence>
<evidence type="ECO:0000256" key="1">
    <source>
        <dbReference type="ARBA" id="ARBA00022741"/>
    </source>
</evidence>
<comment type="caution">
    <text evidence="6">The sequence shown here is derived from an EMBL/GenBank/DDBJ whole genome shotgun (WGS) entry which is preliminary data.</text>
</comment>
<keyword evidence="1" id="KW-0547">Nucleotide-binding</keyword>
<dbReference type="PANTHER" id="PTHR11638:SF175">
    <property type="entry name" value="ATP-DEPENDENT CLP PROTEASE, ATP-BINDING SUBUNIT CLPC"/>
    <property type="match status" value="1"/>
</dbReference>
<organism evidence="6">
    <name type="scientific">candidate division WWE3 bacterium</name>
    <dbReference type="NCBI Taxonomy" id="2053526"/>
    <lineage>
        <taxon>Bacteria</taxon>
        <taxon>Katanobacteria</taxon>
    </lineage>
</organism>
<dbReference type="Gene3D" id="1.10.8.60">
    <property type="match status" value="2"/>
</dbReference>
<dbReference type="Pfam" id="PF07724">
    <property type="entry name" value="AAA_2"/>
    <property type="match status" value="1"/>
</dbReference>
<dbReference type="PANTHER" id="PTHR11638">
    <property type="entry name" value="ATP-DEPENDENT CLP PROTEASE"/>
    <property type="match status" value="1"/>
</dbReference>
<dbReference type="InterPro" id="IPR050130">
    <property type="entry name" value="ClpA_ClpB"/>
</dbReference>
<dbReference type="GO" id="GO:0005737">
    <property type="term" value="C:cytoplasm"/>
    <property type="evidence" value="ECO:0007669"/>
    <property type="project" value="TreeGrafter"/>
</dbReference>
<proteinExistence type="predicted"/>
<dbReference type="GO" id="GO:0005524">
    <property type="term" value="F:ATP binding"/>
    <property type="evidence" value="ECO:0007669"/>
    <property type="project" value="UniProtKB-KW"/>
</dbReference>
<dbReference type="InterPro" id="IPR027417">
    <property type="entry name" value="P-loop_NTPase"/>
</dbReference>
<dbReference type="AlphaFoldDB" id="A0A7C1HVH8"/>
<dbReference type="Pfam" id="PF10431">
    <property type="entry name" value="ClpB_D2-small"/>
    <property type="match status" value="1"/>
</dbReference>
<keyword evidence="6" id="KW-0378">Hydrolase</keyword>
<dbReference type="SUPFAM" id="SSF81923">
    <property type="entry name" value="Double Clp-N motif"/>
    <property type="match status" value="1"/>
</dbReference>
<dbReference type="SUPFAM" id="SSF52540">
    <property type="entry name" value="P-loop containing nucleoside triphosphate hydrolases"/>
    <property type="match status" value="2"/>
</dbReference>
<dbReference type="CDD" id="cd19499">
    <property type="entry name" value="RecA-like_ClpB_Hsp104-like"/>
    <property type="match status" value="1"/>
</dbReference>
<keyword evidence="6" id="KW-0645">Protease</keyword>
<evidence type="ECO:0000313" key="6">
    <source>
        <dbReference type="EMBL" id="HDQ88838.1"/>
    </source>
</evidence>
<keyword evidence="3" id="KW-0143">Chaperone</keyword>
<dbReference type="Pfam" id="PF17871">
    <property type="entry name" value="AAA_lid_9"/>
    <property type="match status" value="1"/>
</dbReference>
<dbReference type="Proteomes" id="UP000886066">
    <property type="component" value="Unassembled WGS sequence"/>
</dbReference>
<evidence type="ECO:0000259" key="4">
    <source>
        <dbReference type="SMART" id="SM00382"/>
    </source>
</evidence>
<dbReference type="Gene3D" id="1.10.1780.10">
    <property type="entry name" value="Clp, N-terminal domain"/>
    <property type="match status" value="1"/>
</dbReference>
<evidence type="ECO:0000259" key="5">
    <source>
        <dbReference type="SMART" id="SM01086"/>
    </source>
</evidence>
<dbReference type="EMBL" id="DSDM01000101">
    <property type="protein sequence ID" value="HDQ88838.1"/>
    <property type="molecule type" value="Genomic_DNA"/>
</dbReference>
<dbReference type="GO" id="GO:0034605">
    <property type="term" value="P:cellular response to heat"/>
    <property type="evidence" value="ECO:0007669"/>
    <property type="project" value="TreeGrafter"/>
</dbReference>
<dbReference type="GO" id="GO:0016887">
    <property type="term" value="F:ATP hydrolysis activity"/>
    <property type="evidence" value="ECO:0007669"/>
    <property type="project" value="InterPro"/>
</dbReference>
<protein>
    <submittedName>
        <fullName evidence="6">ATP-dependent Clp protease ATP-binding subunit</fullName>
    </submittedName>
</protein>
<evidence type="ECO:0000256" key="3">
    <source>
        <dbReference type="ARBA" id="ARBA00023186"/>
    </source>
</evidence>
<dbReference type="GO" id="GO:0006508">
    <property type="term" value="P:proteolysis"/>
    <property type="evidence" value="ECO:0007669"/>
    <property type="project" value="UniProtKB-KW"/>
</dbReference>
<dbReference type="InterPro" id="IPR003593">
    <property type="entry name" value="AAA+_ATPase"/>
</dbReference>
<dbReference type="InterPro" id="IPR036628">
    <property type="entry name" value="Clp_N_dom_sf"/>
</dbReference>
<keyword evidence="2 6" id="KW-0067">ATP-binding</keyword>
<name>A0A7C1HVH8_UNCKA</name>
<feature type="domain" description="Clp ATPase C-terminal" evidence="5">
    <location>
        <begin position="582"/>
        <end position="667"/>
    </location>
</feature>
<dbReference type="PRINTS" id="PR00300">
    <property type="entry name" value="CLPPROTEASEA"/>
</dbReference>
<reference evidence="6" key="1">
    <citation type="journal article" date="2020" name="mSystems">
        <title>Genome- and Community-Level Interaction Insights into Carbon Utilization and Element Cycling Functions of Hydrothermarchaeota in Hydrothermal Sediment.</title>
        <authorList>
            <person name="Zhou Z."/>
            <person name="Liu Y."/>
            <person name="Xu W."/>
            <person name="Pan J."/>
            <person name="Luo Z.H."/>
            <person name="Li M."/>
        </authorList>
    </citation>
    <scope>NUCLEOTIDE SEQUENCE [LARGE SCALE GENOMIC DNA]</scope>
    <source>
        <strain evidence="6">SpSt-1219</strain>
    </source>
</reference>
<dbReference type="SMART" id="SM00382">
    <property type="entry name" value="AAA"/>
    <property type="match status" value="2"/>
</dbReference>
<dbReference type="Pfam" id="PF00004">
    <property type="entry name" value="AAA"/>
    <property type="match status" value="1"/>
</dbReference>
<dbReference type="CDD" id="cd00009">
    <property type="entry name" value="AAA"/>
    <property type="match status" value="1"/>
</dbReference>
<dbReference type="InterPro" id="IPR003959">
    <property type="entry name" value="ATPase_AAA_core"/>
</dbReference>
<feature type="non-terminal residue" evidence="6">
    <location>
        <position position="1"/>
    </location>
</feature>